<dbReference type="PANTHER" id="PTHR30595">
    <property type="entry name" value="GLPR-RELATED TRANSCRIPTIONAL REPRESSOR"/>
    <property type="match status" value="1"/>
</dbReference>
<evidence type="ECO:0000313" key="3">
    <source>
        <dbReference type="Proteomes" id="UP000559987"/>
    </source>
</evidence>
<proteinExistence type="predicted"/>
<accession>A0A839UVR5</accession>
<dbReference type="EMBL" id="JACHXZ010000006">
    <property type="protein sequence ID" value="MBB3170156.1"/>
    <property type="molecule type" value="Genomic_DNA"/>
</dbReference>
<dbReference type="InterPro" id="IPR038461">
    <property type="entry name" value="Schlafen_AlbA_2_dom_sf"/>
</dbReference>
<dbReference type="RefSeq" id="WP_183911656.1">
    <property type="nucleotide sequence ID" value="NZ_JACHXZ010000006.1"/>
</dbReference>
<dbReference type="InterPro" id="IPR007421">
    <property type="entry name" value="Schlafen_AlbA_2_dom"/>
</dbReference>
<name>A0A839UVR5_9GAMM</name>
<organism evidence="2 3">
    <name type="scientific">Simiduia aestuariiviva</name>
    <dbReference type="NCBI Taxonomy" id="1510459"/>
    <lineage>
        <taxon>Bacteria</taxon>
        <taxon>Pseudomonadati</taxon>
        <taxon>Pseudomonadota</taxon>
        <taxon>Gammaproteobacteria</taxon>
        <taxon>Cellvibrionales</taxon>
        <taxon>Cellvibrionaceae</taxon>
        <taxon>Simiduia</taxon>
    </lineage>
</organism>
<keyword evidence="3" id="KW-1185">Reference proteome</keyword>
<evidence type="ECO:0000259" key="1">
    <source>
        <dbReference type="Pfam" id="PF04326"/>
    </source>
</evidence>
<dbReference type="PANTHER" id="PTHR30595:SF6">
    <property type="entry name" value="SCHLAFEN ALBA-2 DOMAIN-CONTAINING PROTEIN"/>
    <property type="match status" value="1"/>
</dbReference>
<feature type="domain" description="Schlafen AlbA-2" evidence="1">
    <location>
        <begin position="17"/>
        <end position="129"/>
    </location>
</feature>
<dbReference type="Gene3D" id="3.30.565.60">
    <property type="match status" value="1"/>
</dbReference>
<dbReference type="Proteomes" id="UP000559987">
    <property type="component" value="Unassembled WGS sequence"/>
</dbReference>
<dbReference type="InterPro" id="IPR038475">
    <property type="entry name" value="RecG_C_sf"/>
</dbReference>
<dbReference type="AlphaFoldDB" id="A0A839UVR5"/>
<dbReference type="Pfam" id="PF04326">
    <property type="entry name" value="SLFN_AlbA_2"/>
    <property type="match status" value="1"/>
</dbReference>
<comment type="caution">
    <text evidence="2">The sequence shown here is derived from an EMBL/GenBank/DDBJ whole genome shotgun (WGS) entry which is preliminary data.</text>
</comment>
<sequence length="470" mass="52631">MAITVEQIDLWLTVRSEHQRLEFKEAKTQYSNEKLYKYCVAIANEAGGHLVLGVTDKLPRKVVGSQAFNNPTDMAAKIFQAIGFRVDIEEVAHPDGRVVIFTIPSRPKGTAYHYGGAYLMRAGEELVPMSEDTLRKIFSEGQPSWLENIAKSDLSAQEVVQLLDTQTYFDLLNLNYPTQQEGVIARLLDEHLIEATSNGYAILNIGALLLAKNLKQFSSEVSRKAARVVVYAGESKLETKSDITGEKGYAVGFKGLVGYVMSQLPQNEVIENAIRKDVKLVPEVVIRELLANALIHQDLDLGGTSPVVEIFSNRVEISNPGEPIVPVERFIDGYQSRNEKVADIMRRFGICEEKSSGIDRVVESAEFLQLPAPDFLVSYKRTVVVIHGPREFRDMDGSDRIRACYQHCVLQWVLRKQMTNQTLRKRFGVSEGSGNKISQIITAAVEQALIKNDPNAPDSKRYARYIPIWA</sequence>
<dbReference type="Gene3D" id="3.30.950.30">
    <property type="entry name" value="Schlafen, AAA domain"/>
    <property type="match status" value="1"/>
</dbReference>
<evidence type="ECO:0000313" key="2">
    <source>
        <dbReference type="EMBL" id="MBB3170156.1"/>
    </source>
</evidence>
<reference evidence="2 3" key="1">
    <citation type="submission" date="2020-08" db="EMBL/GenBank/DDBJ databases">
        <title>Genomic Encyclopedia of Type Strains, Phase III (KMG-III): the genomes of soil and plant-associated and newly described type strains.</title>
        <authorList>
            <person name="Whitman W."/>
        </authorList>
    </citation>
    <scope>NUCLEOTIDE SEQUENCE [LARGE SCALE GENOMIC DNA]</scope>
    <source>
        <strain evidence="2 3">CECT 8571</strain>
    </source>
</reference>
<gene>
    <name evidence="2" type="ORF">FHS30_003373</name>
</gene>
<dbReference type="Pfam" id="PF13749">
    <property type="entry name" value="HATPase_c_4"/>
    <property type="match status" value="1"/>
</dbReference>
<protein>
    <submittedName>
        <fullName evidence="2">Putative HTH transcriptional regulator</fullName>
    </submittedName>
</protein>